<dbReference type="PANTHER" id="PTHR10404:SF46">
    <property type="entry name" value="VACUOLAR PROTEIN SORTING-ASSOCIATED PROTEIN 70"/>
    <property type="match status" value="1"/>
</dbReference>
<dbReference type="OMA" id="YSVQHEV"/>
<evidence type="ECO:0000313" key="2">
    <source>
        <dbReference type="EnsemblPlants" id="Solyc12g008550.2.1"/>
    </source>
</evidence>
<protein>
    <recommendedName>
        <fullName evidence="1">Transferrin receptor-like dimerisation domain-containing protein</fullName>
    </recommendedName>
</protein>
<dbReference type="PaxDb" id="4081-Solyc12g008550.1.1"/>
<dbReference type="PANTHER" id="PTHR10404">
    <property type="entry name" value="N-ACETYLATED-ALPHA-LINKED ACIDIC DIPEPTIDASE"/>
    <property type="match status" value="1"/>
</dbReference>
<dbReference type="Pfam" id="PF04253">
    <property type="entry name" value="TFR_dimer"/>
    <property type="match status" value="1"/>
</dbReference>
<dbReference type="Gene3D" id="1.20.930.40">
    <property type="entry name" value="Transferrin receptor-like, dimerisation domain"/>
    <property type="match status" value="1"/>
</dbReference>
<dbReference type="AlphaFoldDB" id="A0A3Q7J2K2"/>
<dbReference type="EnsemblPlants" id="Solyc12g008550.2.1">
    <property type="protein sequence ID" value="Solyc12g008550.2.1"/>
    <property type="gene ID" value="Solyc12g008550.2"/>
</dbReference>
<dbReference type="SUPFAM" id="SSF47672">
    <property type="entry name" value="Transferrin receptor-like dimerisation domain"/>
    <property type="match status" value="1"/>
</dbReference>
<name>A0A3Q7J2K2_SOLLC</name>
<dbReference type="InParanoid" id="A0A3Q7J2K2"/>
<proteinExistence type="predicted"/>
<feature type="domain" description="Transferrin receptor-like dimerisation" evidence="1">
    <location>
        <begin position="2"/>
        <end position="76"/>
    </location>
</feature>
<reference evidence="2" key="1">
    <citation type="journal article" date="2012" name="Nature">
        <title>The tomato genome sequence provides insights into fleshy fruit evolution.</title>
        <authorList>
            <consortium name="Tomato Genome Consortium"/>
        </authorList>
    </citation>
    <scope>NUCLEOTIDE SEQUENCE [LARGE SCALE GENOMIC DNA]</scope>
    <source>
        <strain evidence="2">cv. Heinz 1706</strain>
    </source>
</reference>
<dbReference type="InterPro" id="IPR039373">
    <property type="entry name" value="Peptidase_M28B"/>
</dbReference>
<dbReference type="STRING" id="4081.A0A3Q7J2K2"/>
<sequence>MTERAFTDRDGLSSRTWYKHLIYAPAKHNDYGFNSFPGISDAIENAKSLNSSDSWYSVQHEVWRVARAITQASLVLSGRLT</sequence>
<evidence type="ECO:0000259" key="1">
    <source>
        <dbReference type="Pfam" id="PF04253"/>
    </source>
</evidence>
<keyword evidence="3" id="KW-1185">Reference proteome</keyword>
<reference evidence="2" key="2">
    <citation type="submission" date="2019-01" db="UniProtKB">
        <authorList>
            <consortium name="EnsemblPlants"/>
        </authorList>
    </citation>
    <scope>IDENTIFICATION</scope>
    <source>
        <strain evidence="2">cv. Heinz 1706</strain>
    </source>
</reference>
<dbReference type="InterPro" id="IPR007365">
    <property type="entry name" value="TFR-like_dimer_dom"/>
</dbReference>
<dbReference type="Gramene" id="Solyc12g008550.2.1">
    <property type="protein sequence ID" value="Solyc12g008550.2.1"/>
    <property type="gene ID" value="Solyc12g008550.2"/>
</dbReference>
<evidence type="ECO:0000313" key="3">
    <source>
        <dbReference type="Proteomes" id="UP000004994"/>
    </source>
</evidence>
<dbReference type="InterPro" id="IPR036757">
    <property type="entry name" value="TFR-like_dimer_dom_sf"/>
</dbReference>
<organism evidence="2">
    <name type="scientific">Solanum lycopersicum</name>
    <name type="common">Tomato</name>
    <name type="synonym">Lycopersicon esculentum</name>
    <dbReference type="NCBI Taxonomy" id="4081"/>
    <lineage>
        <taxon>Eukaryota</taxon>
        <taxon>Viridiplantae</taxon>
        <taxon>Streptophyta</taxon>
        <taxon>Embryophyta</taxon>
        <taxon>Tracheophyta</taxon>
        <taxon>Spermatophyta</taxon>
        <taxon>Magnoliopsida</taxon>
        <taxon>eudicotyledons</taxon>
        <taxon>Gunneridae</taxon>
        <taxon>Pentapetalae</taxon>
        <taxon>asterids</taxon>
        <taxon>lamiids</taxon>
        <taxon>Solanales</taxon>
        <taxon>Solanaceae</taxon>
        <taxon>Solanoideae</taxon>
        <taxon>Solaneae</taxon>
        <taxon>Solanum</taxon>
        <taxon>Solanum subgen. Lycopersicon</taxon>
    </lineage>
</organism>
<accession>A0A3Q7J2K2</accession>
<dbReference type="Proteomes" id="UP000004994">
    <property type="component" value="Chromosome 12"/>
</dbReference>